<sequence>MHTVRLFGTSRTYAVGKIVCLARNYSEHIRELGNEVPDSAVLFIKPSSSIIGDGEQVVIPPYSHDCHHEVELALLIGKYGKNIRQDEAMSHVAGYGVAIDMTLRDVQNALKQKGLPWDIAKGFDTACPLSDFVPASQIADPHALRITLAVDGRMRQDSSTALMMRRIPTIIHEVSSVFTLEEGDIILTGTPAGVGPVTSGARLYAEIEGVGHLEVSVQ</sequence>
<dbReference type="PANTHER" id="PTHR11820:SF7">
    <property type="entry name" value="ACYLPYRUVASE FAHD1, MITOCHONDRIAL"/>
    <property type="match status" value="1"/>
</dbReference>
<dbReference type="GO" id="GO:0046872">
    <property type="term" value="F:metal ion binding"/>
    <property type="evidence" value="ECO:0007669"/>
    <property type="project" value="UniProtKB-KW"/>
</dbReference>
<reference evidence="4 5" key="1">
    <citation type="submission" date="2015-07" db="EMBL/GenBank/DDBJ databases">
        <title>Isolation and Genomic Characterization of a Novel Halophilic Metal-Reducing Deltaproteobacterium from the Deep Subsurface.</title>
        <authorList>
            <person name="Badalamenti J.P."/>
            <person name="Summers Z.M."/>
            <person name="Gralnick J.A."/>
            <person name="Bond D.R."/>
        </authorList>
    </citation>
    <scope>NUCLEOTIDE SEQUENCE [LARGE SCALE GENOMIC DNA]</scope>
    <source>
        <strain evidence="4 5">WTL</strain>
    </source>
</reference>
<gene>
    <name evidence="4" type="primary">ycgM</name>
    <name evidence="4" type="ORF">DSOUD_3007</name>
</gene>
<dbReference type="FunFam" id="3.90.850.10:FF:000003">
    <property type="entry name" value="Fumarylacetoacetate hydrolase domain-containing 1"/>
    <property type="match status" value="1"/>
</dbReference>
<dbReference type="InterPro" id="IPR011234">
    <property type="entry name" value="Fumarylacetoacetase-like_C"/>
</dbReference>
<evidence type="ECO:0000256" key="2">
    <source>
        <dbReference type="ARBA" id="ARBA00022723"/>
    </source>
</evidence>
<dbReference type="AlphaFoldDB" id="A0A0M3QGF6"/>
<name>A0A0M3QGF6_9BACT</name>
<dbReference type="PATRIC" id="fig|1603606.3.peg.3240"/>
<comment type="similarity">
    <text evidence="1">Belongs to the FAH family.</text>
</comment>
<dbReference type="OrthoDB" id="5197601at2"/>
<proteinExistence type="inferred from homology"/>
<dbReference type="InterPro" id="IPR036663">
    <property type="entry name" value="Fumarylacetoacetase_C_sf"/>
</dbReference>
<dbReference type="PANTHER" id="PTHR11820">
    <property type="entry name" value="ACYLPYRUVASE"/>
    <property type="match status" value="1"/>
</dbReference>
<dbReference type="KEGG" id="des:DSOUD_3007"/>
<feature type="domain" description="Fumarylacetoacetase-like C-terminal" evidence="3">
    <location>
        <begin position="17"/>
        <end position="217"/>
    </location>
</feature>
<dbReference type="RefSeq" id="WP_053551725.1">
    <property type="nucleotide sequence ID" value="NZ_CP010802.1"/>
</dbReference>
<evidence type="ECO:0000313" key="5">
    <source>
        <dbReference type="Proteomes" id="UP000057158"/>
    </source>
</evidence>
<dbReference type="SUPFAM" id="SSF56529">
    <property type="entry name" value="FAH"/>
    <property type="match status" value="1"/>
</dbReference>
<protein>
    <submittedName>
        <fullName evidence="4">2-keto-4-pentenoate hydratase/2-oxohepta-3-ene-1,7-dioic acid hydratase</fullName>
    </submittedName>
</protein>
<keyword evidence="2" id="KW-0479">Metal-binding</keyword>
<dbReference type="EMBL" id="CP010802">
    <property type="protein sequence ID" value="ALC17733.1"/>
    <property type="molecule type" value="Genomic_DNA"/>
</dbReference>
<dbReference type="Pfam" id="PF01557">
    <property type="entry name" value="FAA_hydrolase"/>
    <property type="match status" value="1"/>
</dbReference>
<dbReference type="STRING" id="1603606.DSOUD_3007"/>
<keyword evidence="5" id="KW-1185">Reference proteome</keyword>
<dbReference type="GO" id="GO:0018773">
    <property type="term" value="F:acetylpyruvate hydrolase activity"/>
    <property type="evidence" value="ECO:0007669"/>
    <property type="project" value="TreeGrafter"/>
</dbReference>
<evidence type="ECO:0000256" key="1">
    <source>
        <dbReference type="ARBA" id="ARBA00010211"/>
    </source>
</evidence>
<accession>A0A0M3QGF6</accession>
<organism evidence="4 5">
    <name type="scientific">Desulfuromonas soudanensis</name>
    <dbReference type="NCBI Taxonomy" id="1603606"/>
    <lineage>
        <taxon>Bacteria</taxon>
        <taxon>Pseudomonadati</taxon>
        <taxon>Thermodesulfobacteriota</taxon>
        <taxon>Desulfuromonadia</taxon>
        <taxon>Desulfuromonadales</taxon>
        <taxon>Desulfuromonadaceae</taxon>
        <taxon>Desulfuromonas</taxon>
    </lineage>
</organism>
<dbReference type="GO" id="GO:0019752">
    <property type="term" value="P:carboxylic acid metabolic process"/>
    <property type="evidence" value="ECO:0007669"/>
    <property type="project" value="UniProtKB-ARBA"/>
</dbReference>
<dbReference type="Gene3D" id="3.90.850.10">
    <property type="entry name" value="Fumarylacetoacetase-like, C-terminal domain"/>
    <property type="match status" value="1"/>
</dbReference>
<evidence type="ECO:0000313" key="4">
    <source>
        <dbReference type="EMBL" id="ALC17733.1"/>
    </source>
</evidence>
<evidence type="ECO:0000259" key="3">
    <source>
        <dbReference type="Pfam" id="PF01557"/>
    </source>
</evidence>
<dbReference type="NCBIfam" id="NF007967">
    <property type="entry name" value="PRK10691.1"/>
    <property type="match status" value="1"/>
</dbReference>
<dbReference type="Proteomes" id="UP000057158">
    <property type="component" value="Chromosome"/>
</dbReference>